<dbReference type="EMBL" id="BSXT01003123">
    <property type="protein sequence ID" value="GMF52674.1"/>
    <property type="molecule type" value="Genomic_DNA"/>
</dbReference>
<accession>A0A9W6Y4I4</accession>
<dbReference type="OrthoDB" id="118105at2759"/>
<feature type="compositionally biased region" description="Basic and acidic residues" evidence="1">
    <location>
        <begin position="306"/>
        <end position="325"/>
    </location>
</feature>
<reference evidence="3" key="1">
    <citation type="submission" date="2023-04" db="EMBL/GenBank/DDBJ databases">
        <title>Phytophthora fragariaefolia NBRC 109709.</title>
        <authorList>
            <person name="Ichikawa N."/>
            <person name="Sato H."/>
            <person name="Tonouchi N."/>
        </authorList>
    </citation>
    <scope>NUCLEOTIDE SEQUENCE</scope>
    <source>
        <strain evidence="3">NBRC 109709</strain>
    </source>
</reference>
<name>A0A9W6Y4I4_9STRA</name>
<evidence type="ECO:0000256" key="1">
    <source>
        <dbReference type="SAM" id="MobiDB-lite"/>
    </source>
</evidence>
<dbReference type="InterPro" id="IPR029526">
    <property type="entry name" value="PGBD"/>
</dbReference>
<keyword evidence="4" id="KW-1185">Reference proteome</keyword>
<sequence>MHVYVIGTIMTNRIGYDQRIKNKRQSRSASIPRGRFTFSRSVAIPSMVSFHWCDRKPVHYLCTGVAMSESRIDRSIKQIGPITVPCPAAVTDYQRWMGGVDVHDQLRLQKYSLQTSTKFKKYYKSLFLGFVDLALVNAYISHKEAARLAGTVAMKRGKWYSVLQNQLLQLKPEDFAGVVVTPPQRSRKRKRAPIRRTHVLQQRDDWVTVSGIQKRRQRSCKICALLRTDTKRKSSATFFCERCSVDDAKCWLCNEIRRYYKGVAKTCFEIWHDDFDSGQAIPAGLGKRIVLRRPGQQVGQRKKTRELRLRGEDGDVEKENDSEHE</sequence>
<dbReference type="Pfam" id="PF13843">
    <property type="entry name" value="DDE_Tnp_1_7"/>
    <property type="match status" value="1"/>
</dbReference>
<protein>
    <submittedName>
        <fullName evidence="3">Unnamed protein product</fullName>
    </submittedName>
</protein>
<dbReference type="AlphaFoldDB" id="A0A9W6Y4I4"/>
<dbReference type="Proteomes" id="UP001165121">
    <property type="component" value="Unassembled WGS sequence"/>
</dbReference>
<evidence type="ECO:0000313" key="4">
    <source>
        <dbReference type="Proteomes" id="UP001165121"/>
    </source>
</evidence>
<dbReference type="PANTHER" id="PTHR46599">
    <property type="entry name" value="PIGGYBAC TRANSPOSABLE ELEMENT-DERIVED PROTEIN 4"/>
    <property type="match status" value="1"/>
</dbReference>
<comment type="caution">
    <text evidence="3">The sequence shown here is derived from an EMBL/GenBank/DDBJ whole genome shotgun (WGS) entry which is preliminary data.</text>
</comment>
<dbReference type="PANTHER" id="PTHR46599:SF3">
    <property type="entry name" value="PIGGYBAC TRANSPOSABLE ELEMENT-DERIVED PROTEIN 4"/>
    <property type="match status" value="1"/>
</dbReference>
<feature type="region of interest" description="Disordered" evidence="1">
    <location>
        <begin position="296"/>
        <end position="325"/>
    </location>
</feature>
<proteinExistence type="predicted"/>
<gene>
    <name evidence="3" type="ORF">Pfra01_002161800</name>
</gene>
<evidence type="ECO:0000259" key="2">
    <source>
        <dbReference type="Pfam" id="PF13843"/>
    </source>
</evidence>
<feature type="domain" description="PiggyBac transposable element-derived protein" evidence="2">
    <location>
        <begin position="3"/>
        <end position="139"/>
    </location>
</feature>
<evidence type="ECO:0000313" key="3">
    <source>
        <dbReference type="EMBL" id="GMF52674.1"/>
    </source>
</evidence>
<organism evidence="3 4">
    <name type="scientific">Phytophthora fragariaefolia</name>
    <dbReference type="NCBI Taxonomy" id="1490495"/>
    <lineage>
        <taxon>Eukaryota</taxon>
        <taxon>Sar</taxon>
        <taxon>Stramenopiles</taxon>
        <taxon>Oomycota</taxon>
        <taxon>Peronosporomycetes</taxon>
        <taxon>Peronosporales</taxon>
        <taxon>Peronosporaceae</taxon>
        <taxon>Phytophthora</taxon>
    </lineage>
</organism>